<dbReference type="AlphaFoldDB" id="A0A915IHV6"/>
<reference evidence="4" key="1">
    <citation type="submission" date="2022-11" db="UniProtKB">
        <authorList>
            <consortium name="WormBaseParasite"/>
        </authorList>
    </citation>
    <scope>IDENTIFICATION</scope>
</reference>
<dbReference type="SMART" id="SM00254">
    <property type="entry name" value="ShKT"/>
    <property type="match status" value="1"/>
</dbReference>
<name>A0A915IHV6_ROMCU</name>
<dbReference type="InterPro" id="IPR003582">
    <property type="entry name" value="ShKT_dom"/>
</dbReference>
<evidence type="ECO:0000259" key="2">
    <source>
        <dbReference type="PROSITE" id="PS51670"/>
    </source>
</evidence>
<dbReference type="WBParaSite" id="nRc.2.0.1.t13756-RA">
    <property type="protein sequence ID" value="nRc.2.0.1.t13756-RA"/>
    <property type="gene ID" value="nRc.2.0.1.g13756"/>
</dbReference>
<organism evidence="3 4">
    <name type="scientific">Romanomermis culicivorax</name>
    <name type="common">Nematode worm</name>
    <dbReference type="NCBI Taxonomy" id="13658"/>
    <lineage>
        <taxon>Eukaryota</taxon>
        <taxon>Metazoa</taxon>
        <taxon>Ecdysozoa</taxon>
        <taxon>Nematoda</taxon>
        <taxon>Enoplea</taxon>
        <taxon>Dorylaimia</taxon>
        <taxon>Mermithida</taxon>
        <taxon>Mermithoidea</taxon>
        <taxon>Mermithidae</taxon>
        <taxon>Romanomermis</taxon>
    </lineage>
</organism>
<evidence type="ECO:0000313" key="3">
    <source>
        <dbReference type="Proteomes" id="UP000887565"/>
    </source>
</evidence>
<dbReference type="Pfam" id="PF01549">
    <property type="entry name" value="ShK"/>
    <property type="match status" value="1"/>
</dbReference>
<evidence type="ECO:0000256" key="1">
    <source>
        <dbReference type="PROSITE-ProRule" id="PRU01005"/>
    </source>
</evidence>
<proteinExistence type="predicted"/>
<evidence type="ECO:0000313" key="4">
    <source>
        <dbReference type="WBParaSite" id="nRc.2.0.1.t13756-RA"/>
    </source>
</evidence>
<comment type="caution">
    <text evidence="1">Lacks conserved residue(s) required for the propagation of feature annotation.</text>
</comment>
<accession>A0A915IHV6</accession>
<dbReference type="Proteomes" id="UP000887565">
    <property type="component" value="Unplaced"/>
</dbReference>
<protein>
    <submittedName>
        <fullName evidence="4">ShKT domain-containing protein</fullName>
    </submittedName>
</protein>
<sequence length="69" mass="8316">PTHPRCRNLYDRQINVTRNQDRHVKSEKCRNAHVSCQFWAELGECSRNPRYMLDNCYLACNFRVCKIKK</sequence>
<feature type="domain" description="ShKT" evidence="2">
    <location>
        <begin position="29"/>
        <end position="65"/>
    </location>
</feature>
<keyword evidence="3" id="KW-1185">Reference proteome</keyword>
<dbReference type="PROSITE" id="PS51670">
    <property type="entry name" value="SHKT"/>
    <property type="match status" value="1"/>
</dbReference>